<dbReference type="Pfam" id="PF23155">
    <property type="entry name" value="DUF7053"/>
    <property type="match status" value="1"/>
</dbReference>
<dbReference type="InterPro" id="IPR055481">
    <property type="entry name" value="DUF7053"/>
</dbReference>
<dbReference type="PANTHER" id="PTHR38117:SF2">
    <property type="entry name" value="NACHT AND WD40 DOMAIN PROTEIN"/>
    <property type="match status" value="1"/>
</dbReference>
<dbReference type="PANTHER" id="PTHR38117">
    <property type="entry name" value="NACHT AND WD40 DOMAIN PROTEIN"/>
    <property type="match status" value="1"/>
</dbReference>
<evidence type="ECO:0000313" key="2">
    <source>
        <dbReference type="EMBL" id="KAK3675966.1"/>
    </source>
</evidence>
<feature type="domain" description="DUF7053" evidence="1">
    <location>
        <begin position="4"/>
        <end position="173"/>
    </location>
</feature>
<organism evidence="2 3">
    <name type="scientific">Recurvomyces mirabilis</name>
    <dbReference type="NCBI Taxonomy" id="574656"/>
    <lineage>
        <taxon>Eukaryota</taxon>
        <taxon>Fungi</taxon>
        <taxon>Dikarya</taxon>
        <taxon>Ascomycota</taxon>
        <taxon>Pezizomycotina</taxon>
        <taxon>Dothideomycetes</taxon>
        <taxon>Dothideomycetidae</taxon>
        <taxon>Mycosphaerellales</taxon>
        <taxon>Teratosphaeriaceae</taxon>
        <taxon>Recurvomyces</taxon>
    </lineage>
</organism>
<reference evidence="2" key="1">
    <citation type="submission" date="2023-07" db="EMBL/GenBank/DDBJ databases">
        <title>Black Yeasts Isolated from many extreme environments.</title>
        <authorList>
            <person name="Coleine C."/>
            <person name="Stajich J.E."/>
            <person name="Selbmann L."/>
        </authorList>
    </citation>
    <scope>NUCLEOTIDE SEQUENCE</scope>
    <source>
        <strain evidence="2">CCFEE 5485</strain>
    </source>
</reference>
<evidence type="ECO:0000313" key="3">
    <source>
        <dbReference type="Proteomes" id="UP001274830"/>
    </source>
</evidence>
<dbReference type="EMBL" id="JAUTXT010000012">
    <property type="protein sequence ID" value="KAK3675966.1"/>
    <property type="molecule type" value="Genomic_DNA"/>
</dbReference>
<sequence length="181" mass="20705">MFRTTFTNNVADPIPQDVYPDTVTKLLHNHEFLITMSPIVTRHEERDRDEETGKISYEVYEKLDLLPFGLWKYEIRFTCAFQNRPDGVVSYIQAPMGFNSRAEYTIRTARHDDGEAILNAYENVGFGGTTGGTAMVLDEVIESTCSVLFKPFVEMTMVPVRRKMHAQIIAKAREMDRGVES</sequence>
<name>A0AAE0WQE9_9PEZI</name>
<evidence type="ECO:0000259" key="1">
    <source>
        <dbReference type="Pfam" id="PF23155"/>
    </source>
</evidence>
<keyword evidence="3" id="KW-1185">Reference proteome</keyword>
<dbReference type="Proteomes" id="UP001274830">
    <property type="component" value="Unassembled WGS sequence"/>
</dbReference>
<dbReference type="AlphaFoldDB" id="A0AAE0WQE9"/>
<comment type="caution">
    <text evidence="2">The sequence shown here is derived from an EMBL/GenBank/DDBJ whole genome shotgun (WGS) entry which is preliminary data.</text>
</comment>
<gene>
    <name evidence="2" type="ORF">LTR78_004158</name>
</gene>
<protein>
    <recommendedName>
        <fullName evidence="1">DUF7053 domain-containing protein</fullName>
    </recommendedName>
</protein>
<accession>A0AAE0WQE9</accession>
<proteinExistence type="predicted"/>